<dbReference type="Gene3D" id="3.40.50.10140">
    <property type="entry name" value="Toll/interleukin-1 receptor homology (TIR) domain"/>
    <property type="match status" value="1"/>
</dbReference>
<dbReference type="RefSeq" id="WP_286252151.1">
    <property type="nucleotide sequence ID" value="NZ_AP018448.1"/>
</dbReference>
<keyword evidence="4" id="KW-1185">Reference proteome</keyword>
<name>A0ABM7FA27_9ACTN</name>
<accession>A0ABM7FA27</accession>
<evidence type="ECO:0000259" key="2">
    <source>
        <dbReference type="Pfam" id="PF13676"/>
    </source>
</evidence>
<reference evidence="3 4" key="1">
    <citation type="journal article" date="2010" name="ChemBioChem">
        <title>Cloning and characterization of the biosynthetic gene cluster of 16-membered macrolide antibiotic FD-891: involvement of a dual functional cytochrome P450 monooxygenase catalyzing epoxidation and hydroxylation.</title>
        <authorList>
            <person name="Kudo F."/>
            <person name="Motegi A."/>
            <person name="Mizoue K."/>
            <person name="Eguchi T."/>
        </authorList>
    </citation>
    <scope>NUCLEOTIDE SEQUENCE [LARGE SCALE GENOMIC DNA]</scope>
    <source>
        <strain evidence="3 4">A-8890</strain>
    </source>
</reference>
<dbReference type="InterPro" id="IPR000157">
    <property type="entry name" value="TIR_dom"/>
</dbReference>
<sequence>MKVFISWSGPRAQAMAESLRDWLGIFLQGATPFVSSQDIAKGDRGLRVIEQELAQSASGIICVTRENSLAPWINFEAGALSKAVGETRVIPCLLDLPVSDLTGPLAQFQAVSSSDKGEVLAMLRSLRDHAGLTNPTDVQLGQAFDAYFWPDLETRLAGARSMASPAASATPARATDEVLEEVLVLARRQESVLRMIAERVDSSGVPMQQIGKSGADSSSDKSEVGRNLLDDLLTALPLRYDRAKAYRVVTDRIPAEIQVVYDSGTVSADNVDSVRSHMEEFANSKGVSVTLRSSDGYEIITGPGKRSVVLAPPRPAADTEENPREPAGD</sequence>
<dbReference type="SUPFAM" id="SSF52200">
    <property type="entry name" value="Toll/Interleukin receptor TIR domain"/>
    <property type="match status" value="1"/>
</dbReference>
<evidence type="ECO:0000313" key="3">
    <source>
        <dbReference type="EMBL" id="BBC32829.1"/>
    </source>
</evidence>
<evidence type="ECO:0000256" key="1">
    <source>
        <dbReference type="SAM" id="MobiDB-lite"/>
    </source>
</evidence>
<proteinExistence type="predicted"/>
<gene>
    <name evidence="3" type="ORF">SGFS_041230</name>
</gene>
<reference evidence="3 4" key="2">
    <citation type="journal article" date="2023" name="ChemBioChem">
        <title>Acyltransferase Domain Exchange between Two Independent Type I Polyketide Synthases in the Same Producer Strain of Macrolide Antibiotics.</title>
        <authorList>
            <person name="Kudo F."/>
            <person name="Kishikawa K."/>
            <person name="Tsuboi K."/>
            <person name="Kido T."/>
            <person name="Usui T."/>
            <person name="Hashimoto J."/>
            <person name="Shin-Ya K."/>
            <person name="Miyanaga A."/>
            <person name="Eguchi T."/>
        </authorList>
    </citation>
    <scope>NUCLEOTIDE SEQUENCE [LARGE SCALE GENOMIC DNA]</scope>
    <source>
        <strain evidence="3 4">A-8890</strain>
    </source>
</reference>
<evidence type="ECO:0000313" key="4">
    <source>
        <dbReference type="Proteomes" id="UP001321542"/>
    </source>
</evidence>
<dbReference type="InterPro" id="IPR035897">
    <property type="entry name" value="Toll_tir_struct_dom_sf"/>
</dbReference>
<dbReference type="EMBL" id="AP018448">
    <property type="protein sequence ID" value="BBC32829.1"/>
    <property type="molecule type" value="Genomic_DNA"/>
</dbReference>
<protein>
    <recommendedName>
        <fullName evidence="2">TIR domain-containing protein</fullName>
    </recommendedName>
</protein>
<dbReference type="Pfam" id="PF13676">
    <property type="entry name" value="TIR_2"/>
    <property type="match status" value="1"/>
</dbReference>
<dbReference type="Proteomes" id="UP001321542">
    <property type="component" value="Chromosome"/>
</dbReference>
<feature type="domain" description="TIR" evidence="2">
    <location>
        <begin position="3"/>
        <end position="114"/>
    </location>
</feature>
<organism evidence="3 4">
    <name type="scientific">Streptomyces graminofaciens</name>
    <dbReference type="NCBI Taxonomy" id="68212"/>
    <lineage>
        <taxon>Bacteria</taxon>
        <taxon>Bacillati</taxon>
        <taxon>Actinomycetota</taxon>
        <taxon>Actinomycetes</taxon>
        <taxon>Kitasatosporales</taxon>
        <taxon>Streptomycetaceae</taxon>
        <taxon>Streptomyces</taxon>
    </lineage>
</organism>
<feature type="region of interest" description="Disordered" evidence="1">
    <location>
        <begin position="304"/>
        <end position="329"/>
    </location>
</feature>